<dbReference type="Pfam" id="PF01261">
    <property type="entry name" value="AP_endonuc_2"/>
    <property type="match status" value="1"/>
</dbReference>
<dbReference type="PIRSF" id="PIRSF006241">
    <property type="entry name" value="HyI"/>
    <property type="match status" value="1"/>
</dbReference>
<feature type="domain" description="Xylose isomerase-like TIM barrel" evidence="4">
    <location>
        <begin position="21"/>
        <end position="254"/>
    </location>
</feature>
<sequence length="264" mass="29713">MPKFAANLSTMFNEYSFLDRFKAAADAGFTAVEYLFPYEFPAAVLADKLGETGLKQVLFNTAPGNVAEGEWGVTALPGREEDARRDIHSALEYALALNCPQVHIMASVVPAHADRQSCTLTFVDNIRYAADLFAPHHINVLIEALSPKIKPDYLFSSQYQTLDLVDEINRPNVFTLLDLFHAQQVDGNLNHLITEFAGRYAHIQIASVPDRHEPDEGEVNYRYLYELLDKINYPGWVGCEYLPRHDTTAGLGWFSPYKSAARRQ</sequence>
<gene>
    <name evidence="5" type="primary">otnI</name>
    <name evidence="5" type="ORF">ABK905_02910</name>
</gene>
<dbReference type="GO" id="GO:0046487">
    <property type="term" value="P:glyoxylate metabolic process"/>
    <property type="evidence" value="ECO:0007669"/>
    <property type="project" value="TreeGrafter"/>
</dbReference>
<name>A0AAU7QFC1_9GAMM</name>
<feature type="active site" description="Proton donor/acceptor" evidence="3">
    <location>
        <position position="240"/>
    </location>
</feature>
<dbReference type="InterPro" id="IPR036237">
    <property type="entry name" value="Xyl_isomerase-like_sf"/>
</dbReference>
<dbReference type="SUPFAM" id="SSF51658">
    <property type="entry name" value="Xylose isomerase-like"/>
    <property type="match status" value="1"/>
</dbReference>
<proteinExistence type="inferred from homology"/>
<dbReference type="EMBL" id="CP157947">
    <property type="protein sequence ID" value="XBS71783.1"/>
    <property type="molecule type" value="Genomic_DNA"/>
</dbReference>
<organism evidence="5">
    <name type="scientific">Acerihabitans sp. KWT182</name>
    <dbReference type="NCBI Taxonomy" id="3157919"/>
    <lineage>
        <taxon>Bacteria</taxon>
        <taxon>Pseudomonadati</taxon>
        <taxon>Pseudomonadota</taxon>
        <taxon>Gammaproteobacteria</taxon>
        <taxon>Enterobacterales</taxon>
        <taxon>Pectobacteriaceae</taxon>
        <taxon>Acerihabitans</taxon>
    </lineage>
</organism>
<comment type="similarity">
    <text evidence="2">Belongs to the hyi family.</text>
</comment>
<evidence type="ECO:0000256" key="2">
    <source>
        <dbReference type="PIRNR" id="PIRNR006241"/>
    </source>
</evidence>
<reference evidence="5" key="1">
    <citation type="submission" date="2024-06" db="EMBL/GenBank/DDBJ databases">
        <authorList>
            <person name="Coelho C."/>
            <person name="Bento M."/>
            <person name="Garcia E."/>
            <person name="Camelo A."/>
            <person name="Brandao I."/>
            <person name="Espirito Santo C."/>
            <person name="Trovao J."/>
            <person name="Verissimo A."/>
            <person name="Costa J."/>
            <person name="Tiago I."/>
        </authorList>
    </citation>
    <scope>NUCLEOTIDE SEQUENCE</scope>
    <source>
        <strain evidence="5">KWT182</strain>
    </source>
</reference>
<evidence type="ECO:0000256" key="3">
    <source>
        <dbReference type="PIRSR" id="PIRSR006241-50"/>
    </source>
</evidence>
<dbReference type="AlphaFoldDB" id="A0AAU7QFC1"/>
<dbReference type="InterPro" id="IPR013022">
    <property type="entry name" value="Xyl_isomerase-like_TIM-brl"/>
</dbReference>
<dbReference type="InterPro" id="IPR050417">
    <property type="entry name" value="Sugar_Epim/Isomerase"/>
</dbReference>
<accession>A0AAU7QFC1</accession>
<dbReference type="Gene3D" id="3.20.20.150">
    <property type="entry name" value="Divalent-metal-dependent TIM barrel enzymes"/>
    <property type="match status" value="1"/>
</dbReference>
<dbReference type="NCBIfam" id="NF043033">
    <property type="entry name" value="OxoTetrIsom"/>
    <property type="match status" value="1"/>
</dbReference>
<evidence type="ECO:0000313" key="5">
    <source>
        <dbReference type="EMBL" id="XBS71783.1"/>
    </source>
</evidence>
<dbReference type="GO" id="GO:0008903">
    <property type="term" value="F:hydroxypyruvate isomerase activity"/>
    <property type="evidence" value="ECO:0007669"/>
    <property type="project" value="TreeGrafter"/>
</dbReference>
<dbReference type="FunFam" id="3.20.20.150:FF:000007">
    <property type="entry name" value="Hydroxypyruvate isomerase"/>
    <property type="match status" value="1"/>
</dbReference>
<feature type="active site" description="Proton donor/acceptor" evidence="3">
    <location>
        <position position="143"/>
    </location>
</feature>
<dbReference type="InterPro" id="IPR053398">
    <property type="entry name" value="HPT_OtnI_isomerases"/>
</dbReference>
<dbReference type="EC" id="5.3.1.35" evidence="5"/>
<dbReference type="InterPro" id="IPR026040">
    <property type="entry name" value="HyI-like"/>
</dbReference>
<evidence type="ECO:0000259" key="4">
    <source>
        <dbReference type="Pfam" id="PF01261"/>
    </source>
</evidence>
<evidence type="ECO:0000256" key="1">
    <source>
        <dbReference type="ARBA" id="ARBA00023235"/>
    </source>
</evidence>
<protein>
    <submittedName>
        <fullName evidence="5">2-oxo-tetronate isomerase</fullName>
        <ecNumber evidence="5">5.3.1.35</ecNumber>
    </submittedName>
</protein>
<keyword evidence="1 2" id="KW-0413">Isomerase</keyword>
<dbReference type="PANTHER" id="PTHR43489">
    <property type="entry name" value="ISOMERASE"/>
    <property type="match status" value="1"/>
</dbReference>
<dbReference type="PANTHER" id="PTHR43489:SF6">
    <property type="entry name" value="HYDROXYPYRUVATE ISOMERASE-RELATED"/>
    <property type="match status" value="1"/>
</dbReference>